<protein>
    <submittedName>
        <fullName evidence="2">Uncharacterized protein</fullName>
    </submittedName>
</protein>
<accession>A0A9W4UPC4</accession>
<evidence type="ECO:0000256" key="1">
    <source>
        <dbReference type="SAM" id="MobiDB-lite"/>
    </source>
</evidence>
<dbReference type="AlphaFoldDB" id="A0A9W4UPC4"/>
<sequence>MLLPSVAENSSLAPSDLYGIPPDIASIHPSLTSPHHQSSSTATHLESPPPVEVCPVERELALLPEPANEQIDRHQHLDNVPHLPPVVPLGPLDLFFLVEKHDADIPEPVARRLPSRQSRLAVQFQQPLHHLFARLPHLPGRPREQDCYRFNPASLLQKEQQVQNLFDSADAARSFHVLLVRQPLPELLHFVHLDVSQLRHHKSRVVVPSHHQHRRVMPIRRAALSSPVRIAQHRPASSLFVFAVALYFGTSSNQYRSALVPFCLSYSVAPSQSNCLRLFFCFRAIRVCRDGDSIIIALVLVFCESVSRARALCTSLHILILIISDIYLPLNALRYHTPLRQTRPSRSSSLLTLSSIPTNARYTRHACRVNPPNAILASQSWISRCSFSRSRCVSFMARFMALTSSTAPDETMCCSCWTCD</sequence>
<keyword evidence="3" id="KW-1185">Reference proteome</keyword>
<proteinExistence type="predicted"/>
<evidence type="ECO:0000313" key="3">
    <source>
        <dbReference type="Proteomes" id="UP001152607"/>
    </source>
</evidence>
<gene>
    <name evidence="2" type="ORF">PDIGIT_LOCUS12838</name>
</gene>
<dbReference type="EMBL" id="CAOQHR010000009">
    <property type="protein sequence ID" value="CAI6339675.1"/>
    <property type="molecule type" value="Genomic_DNA"/>
</dbReference>
<comment type="caution">
    <text evidence="2">The sequence shown here is derived from an EMBL/GenBank/DDBJ whole genome shotgun (WGS) entry which is preliminary data.</text>
</comment>
<dbReference type="Proteomes" id="UP001152607">
    <property type="component" value="Unassembled WGS sequence"/>
</dbReference>
<organism evidence="2 3">
    <name type="scientific">Periconia digitata</name>
    <dbReference type="NCBI Taxonomy" id="1303443"/>
    <lineage>
        <taxon>Eukaryota</taxon>
        <taxon>Fungi</taxon>
        <taxon>Dikarya</taxon>
        <taxon>Ascomycota</taxon>
        <taxon>Pezizomycotina</taxon>
        <taxon>Dothideomycetes</taxon>
        <taxon>Pleosporomycetidae</taxon>
        <taxon>Pleosporales</taxon>
        <taxon>Massarineae</taxon>
        <taxon>Periconiaceae</taxon>
        <taxon>Periconia</taxon>
    </lineage>
</organism>
<feature type="compositionally biased region" description="Polar residues" evidence="1">
    <location>
        <begin position="29"/>
        <end position="44"/>
    </location>
</feature>
<evidence type="ECO:0000313" key="2">
    <source>
        <dbReference type="EMBL" id="CAI6339675.1"/>
    </source>
</evidence>
<feature type="region of interest" description="Disordered" evidence="1">
    <location>
        <begin position="28"/>
        <end position="50"/>
    </location>
</feature>
<name>A0A9W4UPC4_9PLEO</name>
<reference evidence="2" key="1">
    <citation type="submission" date="2023-01" db="EMBL/GenBank/DDBJ databases">
        <authorList>
            <person name="Van Ghelder C."/>
            <person name="Rancurel C."/>
        </authorList>
    </citation>
    <scope>NUCLEOTIDE SEQUENCE</scope>
    <source>
        <strain evidence="2">CNCM I-4278</strain>
    </source>
</reference>